<evidence type="ECO:0000313" key="3">
    <source>
        <dbReference type="Proteomes" id="UP000450676"/>
    </source>
</evidence>
<name>A0A7X4HFJ9_9BURK</name>
<keyword evidence="3" id="KW-1185">Reference proteome</keyword>
<comment type="caution">
    <text evidence="2">The sequence shown here is derived from an EMBL/GenBank/DDBJ whole genome shotgun (WGS) entry which is preliminary data.</text>
</comment>
<dbReference type="EMBL" id="WWCU01000024">
    <property type="protein sequence ID" value="MYN09512.1"/>
    <property type="molecule type" value="Genomic_DNA"/>
</dbReference>
<dbReference type="RefSeq" id="WP_161073813.1">
    <property type="nucleotide sequence ID" value="NZ_WWCU01000024.1"/>
</dbReference>
<dbReference type="AlphaFoldDB" id="A0A7X4HFJ9"/>
<proteinExistence type="predicted"/>
<sequence length="94" mass="9747">MVSSISSLNPATGLVPQRKIAEQAADVDTVAPDAQSINDVPPAEASPEAPPPEAPVPMRFDSEKLPPDTTARLIEKTPFDVNRALLGTSGTKGG</sequence>
<gene>
    <name evidence="2" type="ORF">GTP77_19495</name>
</gene>
<feature type="region of interest" description="Disordered" evidence="1">
    <location>
        <begin position="24"/>
        <end position="65"/>
    </location>
</feature>
<accession>A0A7X4HFJ9</accession>
<organism evidence="2 3">
    <name type="scientific">Pseudoduganella aquatica</name>
    <dbReference type="NCBI Taxonomy" id="2660641"/>
    <lineage>
        <taxon>Bacteria</taxon>
        <taxon>Pseudomonadati</taxon>
        <taxon>Pseudomonadota</taxon>
        <taxon>Betaproteobacteria</taxon>
        <taxon>Burkholderiales</taxon>
        <taxon>Oxalobacteraceae</taxon>
        <taxon>Telluria group</taxon>
        <taxon>Pseudoduganella</taxon>
    </lineage>
</organism>
<evidence type="ECO:0000256" key="1">
    <source>
        <dbReference type="SAM" id="MobiDB-lite"/>
    </source>
</evidence>
<protein>
    <submittedName>
        <fullName evidence="2">Uncharacterized protein</fullName>
    </submittedName>
</protein>
<evidence type="ECO:0000313" key="2">
    <source>
        <dbReference type="EMBL" id="MYN09512.1"/>
    </source>
</evidence>
<dbReference type="Proteomes" id="UP000450676">
    <property type="component" value="Unassembled WGS sequence"/>
</dbReference>
<reference evidence="2 3" key="1">
    <citation type="submission" date="2019-12" db="EMBL/GenBank/DDBJ databases">
        <title>Novel species isolated from a subtropical stream in China.</title>
        <authorList>
            <person name="Lu H."/>
        </authorList>
    </citation>
    <scope>NUCLEOTIDE SEQUENCE [LARGE SCALE GENOMIC DNA]</scope>
    <source>
        <strain evidence="2 3">FT127W</strain>
    </source>
</reference>